<dbReference type="InterPro" id="IPR013968">
    <property type="entry name" value="PKS_KR"/>
</dbReference>
<dbReference type="InterPro" id="IPR049552">
    <property type="entry name" value="PKS_DH_N"/>
</dbReference>
<feature type="domain" description="PKS/mFAS DH" evidence="11">
    <location>
        <begin position="1017"/>
        <end position="1341"/>
    </location>
</feature>
<dbReference type="SMART" id="SM00825">
    <property type="entry name" value="PKS_KS"/>
    <property type="match status" value="1"/>
</dbReference>
<dbReference type="Pfam" id="PF02801">
    <property type="entry name" value="Ketoacyl-synt_C"/>
    <property type="match status" value="1"/>
</dbReference>
<dbReference type="InterPro" id="IPR020843">
    <property type="entry name" value="ER"/>
</dbReference>
<evidence type="ECO:0000256" key="7">
    <source>
        <dbReference type="PROSITE-ProRule" id="PRU01363"/>
    </source>
</evidence>
<dbReference type="InterPro" id="IPR011032">
    <property type="entry name" value="GroES-like_sf"/>
</dbReference>
<dbReference type="SUPFAM" id="SSF53901">
    <property type="entry name" value="Thiolase-like"/>
    <property type="match status" value="1"/>
</dbReference>
<feature type="domain" description="Ketosynthase family 3 (KS3)" evidence="10">
    <location>
        <begin position="19"/>
        <end position="443"/>
    </location>
</feature>
<dbReference type="Pfam" id="PF00109">
    <property type="entry name" value="ketoacyl-synt"/>
    <property type="match status" value="1"/>
</dbReference>
<dbReference type="InterPro" id="IPR016036">
    <property type="entry name" value="Malonyl_transacylase_ACP-bd"/>
</dbReference>
<dbReference type="SUPFAM" id="SSF55048">
    <property type="entry name" value="Probable ACP-binding domain of malonyl-CoA ACP transacylase"/>
    <property type="match status" value="1"/>
</dbReference>
<dbReference type="InterPro" id="IPR001227">
    <property type="entry name" value="Ac_transferase_dom_sf"/>
</dbReference>
<dbReference type="Pfam" id="PF00107">
    <property type="entry name" value="ADH_zinc_N"/>
    <property type="match status" value="1"/>
</dbReference>
<dbReference type="Gene3D" id="1.10.1200.10">
    <property type="entry name" value="ACP-like"/>
    <property type="match status" value="1"/>
</dbReference>
<dbReference type="Pfam" id="PF00550">
    <property type="entry name" value="PP-binding"/>
    <property type="match status" value="1"/>
</dbReference>
<keyword evidence="2" id="KW-0597">Phosphoprotein</keyword>
<protein>
    <submittedName>
        <fullName evidence="12">Putative polyketide synthase 31</fullName>
    </submittedName>
</protein>
<dbReference type="InterPro" id="IPR013149">
    <property type="entry name" value="ADH-like_C"/>
</dbReference>
<dbReference type="SMART" id="SM00829">
    <property type="entry name" value="PKS_ER"/>
    <property type="match status" value="1"/>
</dbReference>
<dbReference type="SMART" id="SM00823">
    <property type="entry name" value="PKS_PP"/>
    <property type="match status" value="1"/>
</dbReference>
<dbReference type="GO" id="GO:0006633">
    <property type="term" value="P:fatty acid biosynthetic process"/>
    <property type="evidence" value="ECO:0007669"/>
    <property type="project" value="TreeGrafter"/>
</dbReference>
<dbReference type="InterPro" id="IPR020807">
    <property type="entry name" value="PKS_DH"/>
</dbReference>
<evidence type="ECO:0000256" key="6">
    <source>
        <dbReference type="ARBA" id="ARBA00023315"/>
    </source>
</evidence>
<accession>A0A0U1M8B9</accession>
<dbReference type="InterPro" id="IPR020841">
    <property type="entry name" value="PKS_Beta-ketoAc_synthase_dom"/>
</dbReference>
<dbReference type="OMA" id="KNAYHSA"/>
<dbReference type="GO" id="GO:0044550">
    <property type="term" value="P:secondary metabolite biosynthetic process"/>
    <property type="evidence" value="ECO:0007669"/>
    <property type="project" value="TreeGrafter"/>
</dbReference>
<dbReference type="PROSITE" id="PS52019">
    <property type="entry name" value="PKS_MFAS_DH"/>
    <property type="match status" value="1"/>
</dbReference>
<name>A0A0U1M8B9_TALIS</name>
<keyword evidence="13" id="KW-1185">Reference proteome</keyword>
<dbReference type="OrthoDB" id="329835at2759"/>
<feature type="compositionally biased region" description="Low complexity" evidence="8">
    <location>
        <begin position="493"/>
        <end position="521"/>
    </location>
</feature>
<dbReference type="InterPro" id="IPR014043">
    <property type="entry name" value="Acyl_transferase_dom"/>
</dbReference>
<evidence type="ECO:0000256" key="5">
    <source>
        <dbReference type="ARBA" id="ARBA00023268"/>
    </source>
</evidence>
<dbReference type="SUPFAM" id="SSF47336">
    <property type="entry name" value="ACP-like"/>
    <property type="match status" value="1"/>
</dbReference>
<dbReference type="InterPro" id="IPR009081">
    <property type="entry name" value="PP-bd_ACP"/>
</dbReference>
<feature type="region of interest" description="C-terminal hotdog fold" evidence="7">
    <location>
        <begin position="1182"/>
        <end position="1341"/>
    </location>
</feature>
<dbReference type="SMART" id="SM00827">
    <property type="entry name" value="PKS_AT"/>
    <property type="match status" value="1"/>
</dbReference>
<evidence type="ECO:0000313" key="13">
    <source>
        <dbReference type="Proteomes" id="UP000054383"/>
    </source>
</evidence>
<reference evidence="12 13" key="1">
    <citation type="submission" date="2015-04" db="EMBL/GenBank/DDBJ databases">
        <authorList>
            <person name="Syromyatnikov M.Y."/>
            <person name="Popov V.N."/>
        </authorList>
    </citation>
    <scope>NUCLEOTIDE SEQUENCE [LARGE SCALE GENOMIC DNA]</scope>
    <source>
        <strain evidence="12">WF-38-12</strain>
    </source>
</reference>
<dbReference type="Gene3D" id="3.30.70.3290">
    <property type="match status" value="1"/>
</dbReference>
<evidence type="ECO:0000256" key="1">
    <source>
        <dbReference type="ARBA" id="ARBA00022450"/>
    </source>
</evidence>
<dbReference type="InterPro" id="IPR013217">
    <property type="entry name" value="Methyltransf_12"/>
</dbReference>
<dbReference type="SUPFAM" id="SSF50129">
    <property type="entry name" value="GroES-like"/>
    <property type="match status" value="1"/>
</dbReference>
<keyword evidence="1" id="KW-0596">Phosphopantetheine</keyword>
<dbReference type="InterPro" id="IPR049900">
    <property type="entry name" value="PKS_mFAS_DH"/>
</dbReference>
<dbReference type="Pfam" id="PF08242">
    <property type="entry name" value="Methyltransf_12"/>
    <property type="match status" value="1"/>
</dbReference>
<dbReference type="SMART" id="SM00822">
    <property type="entry name" value="PKS_KR"/>
    <property type="match status" value="1"/>
</dbReference>
<proteinExistence type="predicted"/>
<dbReference type="InterPro" id="IPR057326">
    <property type="entry name" value="KR_dom"/>
</dbReference>
<dbReference type="Proteomes" id="UP000054383">
    <property type="component" value="Unassembled WGS sequence"/>
</dbReference>
<feature type="region of interest" description="N-terminal hotdog fold" evidence="7">
    <location>
        <begin position="1017"/>
        <end position="1153"/>
    </location>
</feature>
<dbReference type="CDD" id="cd05195">
    <property type="entry name" value="enoyl_red"/>
    <property type="match status" value="1"/>
</dbReference>
<dbReference type="CDD" id="cd02440">
    <property type="entry name" value="AdoMet_MTases"/>
    <property type="match status" value="1"/>
</dbReference>
<keyword evidence="5" id="KW-0511">Multifunctional enzyme</keyword>
<sequence length="2647" mass="290640">MAPIAVDDIDMGASSRVNMEPLAIIGMATRFPDDATATDKLWNFLLRARSAAAPFPAERLNADAFFHPDPEHGGTFAVEGGHFLSEDPAAFDAAFFNVIKTELLTLDPQQRLVMESVYHALENAGIPIHKITGSRTSVFASGFNHDHLALLNSDPESTIKYKPTSVTNSIISNRVSWFFDFKSPSMTIDTACSSSMVALHLAAQSLHSKESEMAVVSGVNIVEFPIDIVGMSHHGFLGANGRCFSFDHRANGYARGEGVGSLIIKPLSSAIRDGDTVRAVIRGTGVNQDGRTPGISLPSAAAQERLIHEIYQKAGLDLNDTHFVEAHGTGTAAGDPIEAGAIASAFRSRRKDIPLHVGAIKSGIGHLEGGAGIAGIIKSVMILENGIIPPNANFEKVNPKIPVKKWNISFPLENIPWPVDGPRRISVNSFGVGGTNGHCILDDAYHYLKNHNLSAAHNTRPTIPTPDEIATLVKSLSLLENPEDGQHPDETNGETVNGTVTNDDVGHESNGINGISNGTNESSKEEVSKIFPLSAFDEEGINRNADGLAQYLSDKPFSISHGTSDLLNDLSYTLSEKRSNFPWKSFILAASKDELKKNLQNEMFSKPVRARNPPMIGFVFTGQGAQHWKMGRELLIYPVFKTSLQQASDYMKALGSEWTLMDELLKDKGSSLVNEPYLSHPSCSAIQIALVDLLASWNVYPERVVGHSSGEIPAAYAAGRLTREGAWKAAYFRGYVSAKQLAVNGAMIAVGLSEAQLIPYLERVHNENKGELIIACYNSPKNNTVSGDETMVDKLKVLLDADGVFARKLNVKNAYHSAHMKEVASDYLQLMGDLTTGTPLNAPHKVLIFSTVTGEQVQEDHLGAQYWVDNMISPVRFTDGLSVMCYKKSTAGQGHLKMNTTAENIFADHLIEIGPHSALQSAIKEVIASKGHQSPITYLPVLNRNESSPNVLLNTIGTLNAKGGSVKIAAVNSAATTQKAKARLLVDLPPYRFNHSSTTMYESRLSKNYRFRKHPRHDLFGAPVPDWNEETPRWRHFLRLQENPWLKDHLVTNNYVFPGVGYLVMALEATRQHADPESTIVGFRLKNIALKRALIIPDTKEGIETSVSLTRMDESSLWSSSVWKRFQVSSYNPIGDDWVEHCTGYIAVDYKTTPSPVDAGREEKEEKKSWAESLEQISQTCHQPVDFEKSYDNIQTAGLSFGPLFRNLKDVRVNGKNLGSILGTVTVPDIPSSMPKNYAHSHLIHPATMDSMMHLFLAAVLDFTGKPTLEKPAVPTFIREVWLSADISSEPGHAYLGHGKAGLIAYDKFECDVKIWDKETQDPRVSIKGIRVTPLESGSSTSSQARKLCHNLEWKPALELLDSTNARGLSSIPQPDIEKDHYWVHRYQLATMLLVTDGLASLTGFDPSTLEGHFKKYWDWLNFRSQQLKENKITLLSLQQFEDFPKTEETKEALYREVEEHSADGALAIRMGRQIVPVLKKEADPLHLMFGQDDLMDRVYDEVVNLGDLPKHLTSYLSVLGDNRTDLSVLEVGAGTGSSTAAILDVLSPDVQTNTEIESNKSRISSYAFTDISAGFFEKAKDRFKNWSNIMQFKTLNAEKDPIPQGFEAGTYDLIVAGNVIHATADLRKTLSSLRLLLKPGGKIILHEGNRQDFVWTQISFGQLPGWWLGVEPSRKWCPFLTPAEWDVIFKDSGFSGVDIDFPSSQNPDNSSQSILVGTAVEKESDKDLIDHIIILDHEVGHELGPALGDSLRSLKHISSVKNVKPSDLQTTDLTSAICISLLELDRPFMENISESDYLGIRKLIATGGGLLWVTGNPLVKPELDMILGVLRTVRWERDLEPACLASVSVMEQNFPVTDLVEKITRIFKNQFVDLFPTEFNSEFQLKDNMIYTSRLVDSDAGNDFLNSKFAKPLPQMIKFGDSNRPIKLSTSSPGLLNKLEWVTDTMYNEPLGKTQVEIDIKAVGLNFRDLMIAMGEHMAYSLGNEAGGIVTRVGSEVDRVKPGDRVVYLCGLESTGCFHTFGRVDQNVVCKIPDNLSYEIAAGLPCVYATVIYGLDDAARMLKGETILIHAAAGGVGQAAIHYSKMVGAEIYATVSTPEKRSLLVSEYGIPEDHIFSSRDLSFVKGIMRSTKGKGVDVVLNSLSGEALRASWECLAPFGRFIEIGKKDAQAYGKVELTPFLRNVTMASVELPTMMRHRPSLITRLTEDTIRLWSEGHIKEAKPTKVMNYSQVEEGLRLLQSGKGMGKMIFVPGEEDLIPVVPEALSPYQFKEDASYVLAGGTGGLGRSIASWLVSRGVKNLIFLARSKPSDAVQDFIADLEKKGCKVHIPLCDVSDLDRLKTVVEECSNTMPPIKGVIQGAMVLKDGMFENMPFEDWTAAIKPKVKGSWNLHEALPKDMDFFVMLSSATGILGNRSQANYAAGNTYQDALSRYRASLGLPTASVDLGSVLSVGFVAENKDYARHTTAVLEVLREDEIHAILEFLVDPRNKSDATTQLVAGLTTGTMYHERGVPPPSYLGFPIFTHLRKTKASGAQNSEENPTYLVQSLLSAASTLEEAVNVVSNGIRNKLASLLAIPVGNIDPAKSISSNGVDSLVAMEFRTWLVKDLGADIPLLEITGTGSITTISHKIASVSKLAQFSTAREKA</sequence>
<dbReference type="InterPro" id="IPR016039">
    <property type="entry name" value="Thiolase-like"/>
</dbReference>
<dbReference type="Pfam" id="PF14765">
    <property type="entry name" value="PS-DH"/>
    <property type="match status" value="1"/>
</dbReference>
<dbReference type="EMBL" id="CVMT01000009">
    <property type="protein sequence ID" value="CRG91166.1"/>
    <property type="molecule type" value="Genomic_DNA"/>
</dbReference>
<dbReference type="Pfam" id="PF08240">
    <property type="entry name" value="ADH_N"/>
    <property type="match status" value="1"/>
</dbReference>
<feature type="region of interest" description="Disordered" evidence="8">
    <location>
        <begin position="480"/>
        <end position="523"/>
    </location>
</feature>
<dbReference type="InterPro" id="IPR029063">
    <property type="entry name" value="SAM-dependent_MTases_sf"/>
</dbReference>
<evidence type="ECO:0000313" key="12">
    <source>
        <dbReference type="EMBL" id="CRG91166.1"/>
    </source>
</evidence>
<dbReference type="Gene3D" id="3.40.50.150">
    <property type="entry name" value="Vaccinia Virus protein VP39"/>
    <property type="match status" value="1"/>
</dbReference>
<gene>
    <name evidence="12" type="ORF">PISL3812_08214</name>
</gene>
<evidence type="ECO:0000256" key="3">
    <source>
        <dbReference type="ARBA" id="ARBA00022679"/>
    </source>
</evidence>
<dbReference type="PROSITE" id="PS50075">
    <property type="entry name" value="CARRIER"/>
    <property type="match status" value="1"/>
</dbReference>
<dbReference type="Gene3D" id="3.90.180.10">
    <property type="entry name" value="Medium-chain alcohol dehydrogenases, catalytic domain"/>
    <property type="match status" value="1"/>
</dbReference>
<evidence type="ECO:0000256" key="4">
    <source>
        <dbReference type="ARBA" id="ARBA00022857"/>
    </source>
</evidence>
<evidence type="ECO:0000256" key="2">
    <source>
        <dbReference type="ARBA" id="ARBA00022553"/>
    </source>
</evidence>
<dbReference type="Pfam" id="PF00698">
    <property type="entry name" value="Acyl_transf_1"/>
    <property type="match status" value="1"/>
</dbReference>
<evidence type="ECO:0000256" key="8">
    <source>
        <dbReference type="SAM" id="MobiDB-lite"/>
    </source>
</evidence>
<evidence type="ECO:0000259" key="10">
    <source>
        <dbReference type="PROSITE" id="PS52004"/>
    </source>
</evidence>
<keyword evidence="3" id="KW-0808">Transferase</keyword>
<dbReference type="GO" id="GO:0031177">
    <property type="term" value="F:phosphopantetheine binding"/>
    <property type="evidence" value="ECO:0007669"/>
    <property type="project" value="InterPro"/>
</dbReference>
<feature type="active site" description="Proton acceptor; for dehydratase activity" evidence="7">
    <location>
        <position position="1049"/>
    </location>
</feature>
<dbReference type="InterPro" id="IPR016035">
    <property type="entry name" value="Acyl_Trfase/lysoPLipase"/>
</dbReference>
<dbReference type="GO" id="GO:1901336">
    <property type="term" value="P:lactone biosynthetic process"/>
    <property type="evidence" value="ECO:0007669"/>
    <property type="project" value="UniProtKB-ARBA"/>
</dbReference>
<feature type="active site" description="Proton donor; for dehydratase activity" evidence="7">
    <location>
        <position position="1250"/>
    </location>
</feature>
<feature type="domain" description="Carrier" evidence="9">
    <location>
        <begin position="2558"/>
        <end position="2635"/>
    </location>
</feature>
<dbReference type="GO" id="GO:0004312">
    <property type="term" value="F:fatty acid synthase activity"/>
    <property type="evidence" value="ECO:0007669"/>
    <property type="project" value="TreeGrafter"/>
</dbReference>
<dbReference type="InterPro" id="IPR020806">
    <property type="entry name" value="PKS_PP-bd"/>
</dbReference>
<dbReference type="InterPro" id="IPR050091">
    <property type="entry name" value="PKS_NRPS_Biosynth_Enz"/>
</dbReference>
<dbReference type="InterPro" id="IPR032821">
    <property type="entry name" value="PKS_assoc"/>
</dbReference>
<dbReference type="InterPro" id="IPR042104">
    <property type="entry name" value="PKS_dehydratase_sf"/>
</dbReference>
<dbReference type="PANTHER" id="PTHR43775">
    <property type="entry name" value="FATTY ACID SYNTHASE"/>
    <property type="match status" value="1"/>
</dbReference>
<keyword evidence="4" id="KW-0521">NADP</keyword>
<dbReference type="Gene3D" id="3.40.366.10">
    <property type="entry name" value="Malonyl-Coenzyme A Acyl Carrier Protein, domain 2"/>
    <property type="match status" value="1"/>
</dbReference>
<evidence type="ECO:0000259" key="11">
    <source>
        <dbReference type="PROSITE" id="PS52019"/>
    </source>
</evidence>
<dbReference type="SUPFAM" id="SSF51735">
    <property type="entry name" value="NAD(P)-binding Rossmann-fold domains"/>
    <property type="match status" value="2"/>
</dbReference>
<dbReference type="InterPro" id="IPR036291">
    <property type="entry name" value="NAD(P)-bd_dom_sf"/>
</dbReference>
<dbReference type="PANTHER" id="PTHR43775:SF29">
    <property type="entry name" value="ASPERFURANONE POLYKETIDE SYNTHASE AFOG-RELATED"/>
    <property type="match status" value="1"/>
</dbReference>
<dbReference type="InterPro" id="IPR049551">
    <property type="entry name" value="PKS_DH_C"/>
</dbReference>
<evidence type="ECO:0000259" key="9">
    <source>
        <dbReference type="PROSITE" id="PS50075"/>
    </source>
</evidence>
<dbReference type="Pfam" id="PF16197">
    <property type="entry name" value="KAsynt_C_assoc"/>
    <property type="match status" value="1"/>
</dbReference>
<dbReference type="FunFam" id="3.40.50.720:FF:000209">
    <property type="entry name" value="Polyketide synthase Pks12"/>
    <property type="match status" value="1"/>
</dbReference>
<dbReference type="GO" id="GO:0016491">
    <property type="term" value="F:oxidoreductase activity"/>
    <property type="evidence" value="ECO:0007669"/>
    <property type="project" value="InterPro"/>
</dbReference>
<dbReference type="InterPro" id="IPR014030">
    <property type="entry name" value="Ketoacyl_synth_N"/>
</dbReference>
<dbReference type="Gene3D" id="3.40.50.720">
    <property type="entry name" value="NAD(P)-binding Rossmann-like Domain"/>
    <property type="match status" value="2"/>
</dbReference>
<dbReference type="InterPro" id="IPR014031">
    <property type="entry name" value="Ketoacyl_synth_C"/>
</dbReference>
<keyword evidence="6" id="KW-0012">Acyltransferase</keyword>
<dbReference type="InterPro" id="IPR013154">
    <property type="entry name" value="ADH-like_N"/>
</dbReference>
<dbReference type="Pfam" id="PF08659">
    <property type="entry name" value="KR"/>
    <property type="match status" value="1"/>
</dbReference>
<dbReference type="InterPro" id="IPR036736">
    <property type="entry name" value="ACP-like_sf"/>
</dbReference>
<organism evidence="12 13">
    <name type="scientific">Talaromyces islandicus</name>
    <name type="common">Penicillium islandicum</name>
    <dbReference type="NCBI Taxonomy" id="28573"/>
    <lineage>
        <taxon>Eukaryota</taxon>
        <taxon>Fungi</taxon>
        <taxon>Dikarya</taxon>
        <taxon>Ascomycota</taxon>
        <taxon>Pezizomycotina</taxon>
        <taxon>Eurotiomycetes</taxon>
        <taxon>Eurotiomycetidae</taxon>
        <taxon>Eurotiales</taxon>
        <taxon>Trichocomaceae</taxon>
        <taxon>Talaromyces</taxon>
        <taxon>Talaromyces sect. Islandici</taxon>
    </lineage>
</organism>
<dbReference type="PROSITE" id="PS52004">
    <property type="entry name" value="KS3_2"/>
    <property type="match status" value="1"/>
</dbReference>
<dbReference type="SMART" id="SM00826">
    <property type="entry name" value="PKS_DH"/>
    <property type="match status" value="1"/>
</dbReference>
<dbReference type="SUPFAM" id="SSF52151">
    <property type="entry name" value="FabD/lysophospholipase-like"/>
    <property type="match status" value="1"/>
</dbReference>
<dbReference type="Gene3D" id="3.40.47.10">
    <property type="match status" value="1"/>
</dbReference>
<dbReference type="SUPFAM" id="SSF53335">
    <property type="entry name" value="S-adenosyl-L-methionine-dependent methyltransferases"/>
    <property type="match status" value="1"/>
</dbReference>
<dbReference type="CDD" id="cd00833">
    <property type="entry name" value="PKS"/>
    <property type="match status" value="1"/>
</dbReference>
<dbReference type="Gene3D" id="3.10.129.110">
    <property type="entry name" value="Polyketide synthase dehydratase"/>
    <property type="match status" value="1"/>
</dbReference>
<dbReference type="Pfam" id="PF21089">
    <property type="entry name" value="PKS_DH_N"/>
    <property type="match status" value="1"/>
</dbReference>
<dbReference type="STRING" id="28573.A0A0U1M8B9"/>